<organism evidence="1 2">
    <name type="scientific">Fistulifera solaris</name>
    <name type="common">Oleaginous diatom</name>
    <dbReference type="NCBI Taxonomy" id="1519565"/>
    <lineage>
        <taxon>Eukaryota</taxon>
        <taxon>Sar</taxon>
        <taxon>Stramenopiles</taxon>
        <taxon>Ochrophyta</taxon>
        <taxon>Bacillariophyta</taxon>
        <taxon>Bacillariophyceae</taxon>
        <taxon>Bacillariophycidae</taxon>
        <taxon>Naviculales</taxon>
        <taxon>Naviculaceae</taxon>
        <taxon>Fistulifera</taxon>
    </lineage>
</organism>
<dbReference type="PANTHER" id="PTHR11439:SF463">
    <property type="entry name" value="REVERSE TRANSCRIPTASE TY1_COPIA-TYPE DOMAIN-CONTAINING PROTEIN"/>
    <property type="match status" value="1"/>
</dbReference>
<name>A0A1Z5J6N4_FISSO</name>
<sequence length="412" mass="47076">MGYVSTVADPDVYRRRSIKQNGDHYYEFVLTYVDDILCVSEKPNATMEILSKVYSLREQAEEPERYLGANVMKTQLSDGRITWSLSSDDYIRGAIDIVKGMLAKDHRYLKTRGNERPMPENYRPEEDTTNELTPELATRYQQLIGMLRWACELERVDILLETSLLSSHLCLPREGHLEAVYKIFAYLDNHKKSNMIFDPKVIELNDDVFPKTDWSDSVYGDVSEELPPNMPEPLGKSVHMTCFVDANHAGDTKTRRSQTGFLIYLNNAPIDWYSKKQNTVESSTFGSEFVAMRITMERIQALRYKLRMFGIPIVGPTSVLGDNESVVNSVSKMEARLNKKHNAICFHAVREACAAGWIRVGKEPTETNVADLFTKMLPTAKRREHLRKIFIKKVRQVFLKKNAPGAGIDDSS</sequence>
<dbReference type="AlphaFoldDB" id="A0A1Z5J6N4"/>
<dbReference type="InParanoid" id="A0A1Z5J6N4"/>
<proteinExistence type="predicted"/>
<evidence type="ECO:0000313" key="2">
    <source>
        <dbReference type="Proteomes" id="UP000198406"/>
    </source>
</evidence>
<dbReference type="EMBL" id="BDSP01000010">
    <property type="protein sequence ID" value="GAX09609.1"/>
    <property type="molecule type" value="Genomic_DNA"/>
</dbReference>
<protein>
    <recommendedName>
        <fullName evidence="3">Reverse transcriptase Ty1/copia-type domain-containing protein</fullName>
    </recommendedName>
</protein>
<dbReference type="PANTHER" id="PTHR11439">
    <property type="entry name" value="GAG-POL-RELATED RETROTRANSPOSON"/>
    <property type="match status" value="1"/>
</dbReference>
<comment type="caution">
    <text evidence="1">The sequence shown here is derived from an EMBL/GenBank/DDBJ whole genome shotgun (WGS) entry which is preliminary data.</text>
</comment>
<dbReference type="CDD" id="cd09272">
    <property type="entry name" value="RNase_HI_RT_Ty1"/>
    <property type="match status" value="1"/>
</dbReference>
<dbReference type="Proteomes" id="UP000198406">
    <property type="component" value="Unassembled WGS sequence"/>
</dbReference>
<evidence type="ECO:0008006" key="3">
    <source>
        <dbReference type="Google" id="ProtNLM"/>
    </source>
</evidence>
<dbReference type="OrthoDB" id="420989at2759"/>
<reference evidence="1 2" key="1">
    <citation type="journal article" date="2015" name="Plant Cell">
        <title>Oil accumulation by the oleaginous diatom Fistulifera solaris as revealed by the genome and transcriptome.</title>
        <authorList>
            <person name="Tanaka T."/>
            <person name="Maeda Y."/>
            <person name="Veluchamy A."/>
            <person name="Tanaka M."/>
            <person name="Abida H."/>
            <person name="Marechal E."/>
            <person name="Bowler C."/>
            <person name="Muto M."/>
            <person name="Sunaga Y."/>
            <person name="Tanaka M."/>
            <person name="Yoshino T."/>
            <person name="Taniguchi T."/>
            <person name="Fukuda Y."/>
            <person name="Nemoto M."/>
            <person name="Matsumoto M."/>
            <person name="Wong P.S."/>
            <person name="Aburatani S."/>
            <person name="Fujibuchi W."/>
        </authorList>
    </citation>
    <scope>NUCLEOTIDE SEQUENCE [LARGE SCALE GENOMIC DNA]</scope>
    <source>
        <strain evidence="1 2">JPCC DA0580</strain>
    </source>
</reference>
<gene>
    <name evidence="1" type="ORF">FisN_38Lu037</name>
</gene>
<keyword evidence="2" id="KW-1185">Reference proteome</keyword>
<evidence type="ECO:0000313" key="1">
    <source>
        <dbReference type="EMBL" id="GAX09609.1"/>
    </source>
</evidence>
<accession>A0A1Z5J6N4</accession>